<evidence type="ECO:0000313" key="4">
    <source>
        <dbReference type="Proteomes" id="UP000015241"/>
    </source>
</evidence>
<dbReference type="Proteomes" id="UP000015241">
    <property type="component" value="Unassembled WGS sequence"/>
</dbReference>
<dbReference type="eggNOG" id="ENOG502SP6Y">
    <property type="taxonomic scope" value="Eukaryota"/>
</dbReference>
<feature type="compositionally biased region" description="Polar residues" evidence="1">
    <location>
        <begin position="287"/>
        <end position="316"/>
    </location>
</feature>
<feature type="region of interest" description="Disordered" evidence="1">
    <location>
        <begin position="287"/>
        <end position="320"/>
    </location>
</feature>
<sequence>MTATIDDFYNESVTNIRYTEGWKYGPNCTTCTIIPEVDKLFDRTWHEVTVFPGDPYPENLTIPFNGTAVSVFCVVPNFTNSSSGAISFVNVSFELDGVMQPHNYEHQPDDSNETFLYNITVYNTTSLQPGHHTLVLTPQKVNNPSYLGFDWASYGNGDVISPSTSSSAIPLGSSQASRLPLPVVTTSPVAHTAVGAIVGGVVGGVLGVLVAVLIGLLLYRRVRQKRNPQSLIDTEEKAGQLVKPATSPLPLSSVSQISGSDQSGQAPAGLRMVDGVYERTIHLRHATSTESRSLSPSAMSTSTFPLTLHSPKSSDGSSAVIRSTSSISPFLLTASEQASSRMSPLGSVGSSQIAELSRHIRVLEQTVSDLRRRQSTDHRATTTLLASNQPSLRGTLREDVELRQEIATLQQDVERLRAEQAMLLQEAPPAYEPREDEGAAGLRPEDAEGPQPDDVEN</sequence>
<feature type="region of interest" description="Disordered" evidence="1">
    <location>
        <begin position="420"/>
        <end position="457"/>
    </location>
</feature>
<reference evidence="3 4" key="1">
    <citation type="journal article" date="2012" name="Science">
        <title>The Paleozoic origin of enzymatic lignin decomposition reconstructed from 31 fungal genomes.</title>
        <authorList>
            <person name="Floudas D."/>
            <person name="Binder M."/>
            <person name="Riley R."/>
            <person name="Barry K."/>
            <person name="Blanchette R.A."/>
            <person name="Henrissat B."/>
            <person name="Martinez A.T."/>
            <person name="Otillar R."/>
            <person name="Spatafora J.W."/>
            <person name="Yadav J.S."/>
            <person name="Aerts A."/>
            <person name="Benoit I."/>
            <person name="Boyd A."/>
            <person name="Carlson A."/>
            <person name="Copeland A."/>
            <person name="Coutinho P.M."/>
            <person name="de Vries R.P."/>
            <person name="Ferreira P."/>
            <person name="Findley K."/>
            <person name="Foster B."/>
            <person name="Gaskell J."/>
            <person name="Glotzer D."/>
            <person name="Gorecki P."/>
            <person name="Heitman J."/>
            <person name="Hesse C."/>
            <person name="Hori C."/>
            <person name="Igarashi K."/>
            <person name="Jurgens J.A."/>
            <person name="Kallen N."/>
            <person name="Kersten P."/>
            <person name="Kohler A."/>
            <person name="Kuees U."/>
            <person name="Kumar T.K.A."/>
            <person name="Kuo A."/>
            <person name="LaButti K."/>
            <person name="Larrondo L.F."/>
            <person name="Lindquist E."/>
            <person name="Ling A."/>
            <person name="Lombard V."/>
            <person name="Lucas S."/>
            <person name="Lundell T."/>
            <person name="Martin R."/>
            <person name="McLaughlin D.J."/>
            <person name="Morgenstern I."/>
            <person name="Morin E."/>
            <person name="Murat C."/>
            <person name="Nagy L.G."/>
            <person name="Nolan M."/>
            <person name="Ohm R.A."/>
            <person name="Patyshakuliyeva A."/>
            <person name="Rokas A."/>
            <person name="Ruiz-Duenas F.J."/>
            <person name="Sabat G."/>
            <person name="Salamov A."/>
            <person name="Samejima M."/>
            <person name="Schmutz J."/>
            <person name="Slot J.C."/>
            <person name="St John F."/>
            <person name="Stenlid J."/>
            <person name="Sun H."/>
            <person name="Sun S."/>
            <person name="Syed K."/>
            <person name="Tsang A."/>
            <person name="Wiebenga A."/>
            <person name="Young D."/>
            <person name="Pisabarro A."/>
            <person name="Eastwood D.C."/>
            <person name="Martin F."/>
            <person name="Cullen D."/>
            <person name="Grigoriev I.V."/>
            <person name="Hibbett D.S."/>
        </authorList>
    </citation>
    <scope>NUCLEOTIDE SEQUENCE</scope>
    <source>
        <strain evidence="4">FP-58527</strain>
    </source>
</reference>
<dbReference type="AlphaFoldDB" id="S8E081"/>
<feature type="compositionally biased region" description="Acidic residues" evidence="1">
    <location>
        <begin position="447"/>
        <end position="457"/>
    </location>
</feature>
<organism evidence="3 4">
    <name type="scientific">Fomitopsis schrenkii</name>
    <name type="common">Brown rot fungus</name>
    <dbReference type="NCBI Taxonomy" id="2126942"/>
    <lineage>
        <taxon>Eukaryota</taxon>
        <taxon>Fungi</taxon>
        <taxon>Dikarya</taxon>
        <taxon>Basidiomycota</taxon>
        <taxon>Agaricomycotina</taxon>
        <taxon>Agaricomycetes</taxon>
        <taxon>Polyporales</taxon>
        <taxon>Fomitopsis</taxon>
    </lineage>
</organism>
<dbReference type="EMBL" id="KE504163">
    <property type="protein sequence ID" value="EPS98626.1"/>
    <property type="molecule type" value="Genomic_DNA"/>
</dbReference>
<dbReference type="InParanoid" id="S8E081"/>
<dbReference type="HOGENOM" id="CLU_033259_2_0_1"/>
<evidence type="ECO:0000313" key="3">
    <source>
        <dbReference type="EMBL" id="EPS98626.1"/>
    </source>
</evidence>
<gene>
    <name evidence="3" type="ORF">FOMPIDRAFT_91699</name>
</gene>
<proteinExistence type="predicted"/>
<keyword evidence="4" id="KW-1185">Reference proteome</keyword>
<accession>S8E081</accession>
<name>S8E081_FOMSC</name>
<keyword evidence="2" id="KW-1133">Transmembrane helix</keyword>
<protein>
    <submittedName>
        <fullName evidence="3">Uncharacterized protein</fullName>
    </submittedName>
</protein>
<evidence type="ECO:0000256" key="1">
    <source>
        <dbReference type="SAM" id="MobiDB-lite"/>
    </source>
</evidence>
<feature type="transmembrane region" description="Helical" evidence="2">
    <location>
        <begin position="193"/>
        <end position="219"/>
    </location>
</feature>
<keyword evidence="2" id="KW-0472">Membrane</keyword>
<keyword evidence="2" id="KW-0812">Transmembrane</keyword>
<dbReference type="OrthoDB" id="3245657at2759"/>
<evidence type="ECO:0000256" key="2">
    <source>
        <dbReference type="SAM" id="Phobius"/>
    </source>
</evidence>